<dbReference type="NCBIfam" id="TIGR00765">
    <property type="entry name" value="yihY_not_rbn"/>
    <property type="match status" value="1"/>
</dbReference>
<comment type="subcellular location">
    <subcellularLocation>
        <location evidence="1">Cell membrane</location>
        <topology evidence="1">Multi-pass membrane protein</topology>
    </subcellularLocation>
</comment>
<dbReference type="Proteomes" id="UP000627984">
    <property type="component" value="Unassembled WGS sequence"/>
</dbReference>
<evidence type="ECO:0000313" key="8">
    <source>
        <dbReference type="Proteomes" id="UP000627984"/>
    </source>
</evidence>
<organism evidence="7 8">
    <name type="scientific">Planomonospora parontospora</name>
    <dbReference type="NCBI Taxonomy" id="58119"/>
    <lineage>
        <taxon>Bacteria</taxon>
        <taxon>Bacillati</taxon>
        <taxon>Actinomycetota</taxon>
        <taxon>Actinomycetes</taxon>
        <taxon>Streptosporangiales</taxon>
        <taxon>Streptosporangiaceae</taxon>
        <taxon>Planomonospora</taxon>
    </lineage>
</organism>
<dbReference type="PANTHER" id="PTHR30213:SF0">
    <property type="entry name" value="UPF0761 MEMBRANE PROTEIN YIHY"/>
    <property type="match status" value="1"/>
</dbReference>
<feature type="transmembrane region" description="Helical" evidence="6">
    <location>
        <begin position="149"/>
        <end position="169"/>
    </location>
</feature>
<protein>
    <submittedName>
        <fullName evidence="7">Uncharacterized protein</fullName>
    </submittedName>
</protein>
<feature type="transmembrane region" description="Helical" evidence="6">
    <location>
        <begin position="236"/>
        <end position="257"/>
    </location>
</feature>
<name>A0AA37BM32_9ACTN</name>
<accession>A0AA37BM32</accession>
<dbReference type="AlphaFoldDB" id="A0AA37BM32"/>
<reference evidence="7" key="2">
    <citation type="submission" date="2022-09" db="EMBL/GenBank/DDBJ databases">
        <authorList>
            <person name="Sun Q."/>
            <person name="Ohkuma M."/>
        </authorList>
    </citation>
    <scope>NUCLEOTIDE SEQUENCE</scope>
    <source>
        <strain evidence="7">JCM 3093</strain>
    </source>
</reference>
<dbReference type="EMBL" id="BMQD01000025">
    <property type="protein sequence ID" value="GGK91928.1"/>
    <property type="molecule type" value="Genomic_DNA"/>
</dbReference>
<evidence type="ECO:0000256" key="3">
    <source>
        <dbReference type="ARBA" id="ARBA00022692"/>
    </source>
</evidence>
<proteinExistence type="predicted"/>
<evidence type="ECO:0000313" key="7">
    <source>
        <dbReference type="EMBL" id="GGK91928.1"/>
    </source>
</evidence>
<gene>
    <name evidence="7" type="ORF">GCM10010126_59130</name>
</gene>
<feature type="transmembrane region" description="Helical" evidence="6">
    <location>
        <begin position="309"/>
        <end position="330"/>
    </location>
</feature>
<dbReference type="GO" id="GO:0005886">
    <property type="term" value="C:plasma membrane"/>
    <property type="evidence" value="ECO:0007669"/>
    <property type="project" value="UniProtKB-SubCell"/>
</dbReference>
<evidence type="ECO:0000256" key="5">
    <source>
        <dbReference type="ARBA" id="ARBA00023136"/>
    </source>
</evidence>
<feature type="transmembrane region" description="Helical" evidence="6">
    <location>
        <begin position="86"/>
        <end position="106"/>
    </location>
</feature>
<reference evidence="7" key="1">
    <citation type="journal article" date="2014" name="Int. J. Syst. Evol. Microbiol.">
        <title>Complete genome sequence of Corynebacterium casei LMG S-19264T (=DSM 44701T), isolated from a smear-ripened cheese.</title>
        <authorList>
            <consortium name="US DOE Joint Genome Institute (JGI-PGF)"/>
            <person name="Walter F."/>
            <person name="Albersmeier A."/>
            <person name="Kalinowski J."/>
            <person name="Ruckert C."/>
        </authorList>
    </citation>
    <scope>NUCLEOTIDE SEQUENCE</scope>
    <source>
        <strain evidence="7">JCM 3093</strain>
    </source>
</reference>
<keyword evidence="4 6" id="KW-1133">Transmembrane helix</keyword>
<keyword evidence="3 6" id="KW-0812">Transmembrane</keyword>
<sequence length="353" mass="37206">MPHAVRVVVGAIACGIGGNGLETADTAVERETMSSSGPVPETTLLRGGRRTAAQPWSALRRYGLWPLLRDSYVRFRYSDGFSHARSLALLLCLAAVPFLIALTGLAEGLGVEEGGTVVAETILALTPGSSDALVRRVLTGGEEDDLGELALLVGLVTGIAALTMAMGQVERGANRIYGIRRDRRASVKYGRAFVLTWVAGIPAIGGFLVVVAAVPFGTALERAYAWGGLARAVLSVLRWPVGLVLTVVALLVLFAAAPRRRQPSLWWLAPGVGLATALWLATSGLLGWYVTASEVFGDIYGPLTGVVALMMWGNLTAVALLFGIGCAAQLEAWQAGSPRPCEPDRWTEENGSA</sequence>
<dbReference type="InterPro" id="IPR017039">
    <property type="entry name" value="Virul_fac_BrkB"/>
</dbReference>
<feature type="transmembrane region" description="Helical" evidence="6">
    <location>
        <begin position="190"/>
        <end position="216"/>
    </location>
</feature>
<feature type="transmembrane region" description="Helical" evidence="6">
    <location>
        <begin position="264"/>
        <end position="289"/>
    </location>
</feature>
<evidence type="ECO:0000256" key="1">
    <source>
        <dbReference type="ARBA" id="ARBA00004651"/>
    </source>
</evidence>
<dbReference type="Pfam" id="PF03631">
    <property type="entry name" value="Virul_fac_BrkB"/>
    <property type="match status" value="1"/>
</dbReference>
<comment type="caution">
    <text evidence="7">The sequence shown here is derived from an EMBL/GenBank/DDBJ whole genome shotgun (WGS) entry which is preliminary data.</text>
</comment>
<keyword evidence="5 6" id="KW-0472">Membrane</keyword>
<dbReference type="PANTHER" id="PTHR30213">
    <property type="entry name" value="INNER MEMBRANE PROTEIN YHJD"/>
    <property type="match status" value="1"/>
</dbReference>
<evidence type="ECO:0000256" key="4">
    <source>
        <dbReference type="ARBA" id="ARBA00022989"/>
    </source>
</evidence>
<evidence type="ECO:0000256" key="6">
    <source>
        <dbReference type="SAM" id="Phobius"/>
    </source>
</evidence>
<keyword evidence="2" id="KW-1003">Cell membrane</keyword>
<evidence type="ECO:0000256" key="2">
    <source>
        <dbReference type="ARBA" id="ARBA00022475"/>
    </source>
</evidence>